<proteinExistence type="predicted"/>
<dbReference type="InterPro" id="IPR042099">
    <property type="entry name" value="ANL_N_sf"/>
</dbReference>
<dbReference type="Gene3D" id="3.40.50.12780">
    <property type="entry name" value="N-terminal domain of ligase-like"/>
    <property type="match status" value="1"/>
</dbReference>
<protein>
    <submittedName>
        <fullName evidence="2">Acyl transferase</fullName>
    </submittedName>
</protein>
<evidence type="ECO:0000313" key="2">
    <source>
        <dbReference type="EMBL" id="NME70670.1"/>
    </source>
</evidence>
<dbReference type="RefSeq" id="WP_169658903.1">
    <property type="nucleotide sequence ID" value="NZ_JABANE010000071.1"/>
</dbReference>
<dbReference type="EMBL" id="JABANE010000071">
    <property type="protein sequence ID" value="NME70670.1"/>
    <property type="molecule type" value="Genomic_DNA"/>
</dbReference>
<reference evidence="2 3" key="1">
    <citation type="submission" date="2020-04" db="EMBL/GenBank/DDBJ databases">
        <title>Flammeovirga sp. SR4, a novel species isolated from seawater.</title>
        <authorList>
            <person name="Wang X."/>
        </authorList>
    </citation>
    <scope>NUCLEOTIDE SEQUENCE [LARGE SCALE GENOMIC DNA]</scope>
    <source>
        <strain evidence="2 3">ATCC 23126</strain>
    </source>
</reference>
<dbReference type="InterPro" id="IPR001611">
    <property type="entry name" value="Leu-rich_rpt"/>
</dbReference>
<dbReference type="GO" id="GO:0047474">
    <property type="term" value="F:long-chain fatty acid--protein ligase activity"/>
    <property type="evidence" value="ECO:0007669"/>
    <property type="project" value="InterPro"/>
</dbReference>
<keyword evidence="3" id="KW-1185">Reference proteome</keyword>
<feature type="domain" description="Acyl-protein synthetase LuxE" evidence="1">
    <location>
        <begin position="16"/>
        <end position="327"/>
    </location>
</feature>
<gene>
    <name evidence="2" type="ORF">HHU12_22020</name>
</gene>
<dbReference type="GO" id="GO:0016740">
    <property type="term" value="F:transferase activity"/>
    <property type="evidence" value="ECO:0007669"/>
    <property type="project" value="UniProtKB-KW"/>
</dbReference>
<dbReference type="GO" id="GO:0008218">
    <property type="term" value="P:bioluminescence"/>
    <property type="evidence" value="ECO:0007669"/>
    <property type="project" value="InterPro"/>
</dbReference>
<name>A0A7X9RXV3_9BACT</name>
<dbReference type="PROSITE" id="PS51450">
    <property type="entry name" value="LRR"/>
    <property type="match status" value="1"/>
</dbReference>
<evidence type="ECO:0000313" key="3">
    <source>
        <dbReference type="Proteomes" id="UP000576082"/>
    </source>
</evidence>
<dbReference type="AlphaFoldDB" id="A0A7X9RXV3"/>
<comment type="caution">
    <text evidence="2">The sequence shown here is derived from an EMBL/GenBank/DDBJ whole genome shotgun (WGS) entry which is preliminary data.</text>
</comment>
<dbReference type="Pfam" id="PF04443">
    <property type="entry name" value="LuxE"/>
    <property type="match status" value="1"/>
</dbReference>
<accession>A0A7X9RXV3</accession>
<dbReference type="Proteomes" id="UP000576082">
    <property type="component" value="Unassembled WGS sequence"/>
</dbReference>
<dbReference type="InterPro" id="IPR007534">
    <property type="entry name" value="LuxE"/>
</dbReference>
<organism evidence="2 3">
    <name type="scientific">Flammeovirga aprica JL-4</name>
    <dbReference type="NCBI Taxonomy" id="694437"/>
    <lineage>
        <taxon>Bacteria</taxon>
        <taxon>Pseudomonadati</taxon>
        <taxon>Bacteroidota</taxon>
        <taxon>Cytophagia</taxon>
        <taxon>Cytophagales</taxon>
        <taxon>Flammeovirgaceae</taxon>
        <taxon>Flammeovirga</taxon>
    </lineage>
</organism>
<sequence>MEFTDQFKKKIFTIKNEKEFEKAALEAFRFQAKENPIYAQYLSYLNVSYNKIHKITEIPFMPIEFFKTQKVLCNDSSIERVFQSSGTTGSVRSKHYVSDLSHYKKITTTYFQELYGPLEKIHILALLPSYLERRDASLICMISDFMDSSGKHSDFYLNDHERLAHKLLEIQAKGEKAILFGVTFALLDFAEHFPSNFSDIIVMETGGMKGRRKELTRSEVHQQLKTAFQTENIHSEYGMTELLSQGYSLGDEQFHCPPWMKVFFREINDPFSLSTTKRGGINVIDLGNIESCCFIETKDIGAPGDTPNQFYVLGRFDNTDIRGCNLMVQ</sequence>
<evidence type="ECO:0000259" key="1">
    <source>
        <dbReference type="Pfam" id="PF04443"/>
    </source>
</evidence>
<keyword evidence="2" id="KW-0808">Transferase</keyword>